<evidence type="ECO:0000256" key="3">
    <source>
        <dbReference type="ARBA" id="ARBA00022989"/>
    </source>
</evidence>
<comment type="subcellular location">
    <subcellularLocation>
        <location evidence="1">Membrane</location>
        <topology evidence="1">Single-pass membrane protein</topology>
    </subcellularLocation>
</comment>
<keyword evidence="7" id="KW-1185">Reference proteome</keyword>
<evidence type="ECO:0000256" key="2">
    <source>
        <dbReference type="ARBA" id="ARBA00022692"/>
    </source>
</evidence>
<sequence>MTVSGRLNDPRLFAQVRLGGGGRSGLLYAQAQNLDWKGQQASVQVYGQLSQGGQQAKLNLAGQWPQLGGTVQATLAGRPVTLTGQQGVFRLDAGAAGGGSLRIDRAEGGWPLLSASADLDLLRLAPQGQTQGQARLGLTLSGPLNRLTVSGDLAATEARWNGVSLSDLAGTFGGTLHGGGLDNLSGTFKQGGRDAARLQGGKLAVAGLRLGAFGSELLVQGEGEASDGAANLSVAARGTVDGSVQLRYTAQTLTAAGDVQAQGFGARLDLSGSEAAGWRGVVRVTGGPQGVLTGPLRLNLAGPWQSPVLSGTGELLGAPATLTASRGGAALSLSNGAETQGSGSVQLRPGAQGQWEWQGSAEISSPDIWLKLTPSGPLARPVAGVVLRRGRWQAAGAVSSSSAQLSLTDGVRPGHLNWQGSSWDLDLGGADGFDLGLLDVPGLSGNLKAGGQVAGRQGALNFAVQQLSSPYTVPYLDLPLSGDVSGTLTFDGQPRVQAAARLEEGELRLEAVQRAASPGQPSHWEGHLTGSLRRLPPAAPAAVGPVAAAPLTPGQLDLDLTADAGGLSGQVRAERFPMRVMEQAALLSGTLDLGGQTFTLNAAATGAGGQVSLRGGGGLADAVPALQGLAAVAPTSSGYDLQAVLTEAEVSKLLGRKLSGRLSGEVNVSDGAGTFVLRSDSLEANGTPLPARVEGTQIGNDWRIRGYLGDSDFFAGLSQGILSGRADIQALPLGDVMAGVLGASPGEGAVTGVARFRAPLADPLSGSATVVAERIRVDIRDQGQPRTLTGTGTLDYADRELRAINIQMAGAGTWDVQGRYTRQDVNLRADFSGTTFTPLLNLVPALAGTAPRLDGSLSLGVSGSYEQPRGTLRATDLSGEVAGTALKVPALGVTLEGGVYNVAGTFQASGGLAADGSLRGQGNLSLAGLRSSRLTYTGWVAPSSVGTLPAVTATLSQDTAGWTLSASSLSQNAVTGAGRLQAEGRLSPRLDLRVQAQNYDLPLRAIYARESALNADVRVTEQGERYRVSGSADFARLLLGRPDAPAPAAALAGQKGTAAEEPFVSPLPEVYTTFPARPGEVVSEPGLPFLERVDFADLPLRFSGGIRLNESLARADLTGSLTLSGTGAEPRLKGALDVQRGQLYLRDNEFTVRSGRIQFAGETVYPGFELVADGTVRSSSSGQRVPITLTARGDFQGENSTLVMTTVLSCTRSGPECQDPATGAPYTDAQLTALVLSGVPDIDSLPANLGTLGASALQTALNVYVLGELQRNLADAFGLDVFRITPDLLGGDVGAAITLGSYVTDGLYLQYRVDLRGEGLVDATYTTPDGRITFKASTPITGLDLESIRPSVSAAYNLSPRTSVTIGMETTEKSSRISVGVKYRFTRRP</sequence>
<dbReference type="Pfam" id="PF04357">
    <property type="entry name" value="TamB"/>
    <property type="match status" value="1"/>
</dbReference>
<keyword evidence="4" id="KW-0472">Membrane</keyword>
<evidence type="ECO:0000256" key="4">
    <source>
        <dbReference type="ARBA" id="ARBA00023136"/>
    </source>
</evidence>
<protein>
    <submittedName>
        <fullName evidence="6">Translocation/assembly module TamB domain-containing protein</fullName>
    </submittedName>
</protein>
<dbReference type="InterPro" id="IPR007452">
    <property type="entry name" value="TamB_C"/>
</dbReference>
<evidence type="ECO:0000256" key="1">
    <source>
        <dbReference type="ARBA" id="ARBA00004167"/>
    </source>
</evidence>
<feature type="domain" description="Translocation and assembly module TamB C-terminal" evidence="5">
    <location>
        <begin position="965"/>
        <end position="1385"/>
    </location>
</feature>
<keyword evidence="2" id="KW-0812">Transmembrane</keyword>
<comment type="caution">
    <text evidence="6">The sequence shown here is derived from an EMBL/GenBank/DDBJ whole genome shotgun (WGS) entry which is preliminary data.</text>
</comment>
<evidence type="ECO:0000259" key="5">
    <source>
        <dbReference type="Pfam" id="PF04357"/>
    </source>
</evidence>
<evidence type="ECO:0000313" key="6">
    <source>
        <dbReference type="EMBL" id="MFC6592316.1"/>
    </source>
</evidence>
<organism evidence="6 7">
    <name type="scientific">Deinococcus lacus</name>
    <dbReference type="NCBI Taxonomy" id="392561"/>
    <lineage>
        <taxon>Bacteria</taxon>
        <taxon>Thermotogati</taxon>
        <taxon>Deinococcota</taxon>
        <taxon>Deinococci</taxon>
        <taxon>Deinococcales</taxon>
        <taxon>Deinococcaceae</taxon>
        <taxon>Deinococcus</taxon>
    </lineage>
</organism>
<keyword evidence="3" id="KW-1133">Transmembrane helix</keyword>
<dbReference type="Proteomes" id="UP001596297">
    <property type="component" value="Unassembled WGS sequence"/>
</dbReference>
<accession>A0ABW1YDD7</accession>
<evidence type="ECO:0000313" key="7">
    <source>
        <dbReference type="Proteomes" id="UP001596297"/>
    </source>
</evidence>
<gene>
    <name evidence="6" type="ORF">ACFP81_10125</name>
</gene>
<reference evidence="7" key="1">
    <citation type="journal article" date="2019" name="Int. J. Syst. Evol. Microbiol.">
        <title>The Global Catalogue of Microorganisms (GCM) 10K type strain sequencing project: providing services to taxonomists for standard genome sequencing and annotation.</title>
        <authorList>
            <consortium name="The Broad Institute Genomics Platform"/>
            <consortium name="The Broad Institute Genome Sequencing Center for Infectious Disease"/>
            <person name="Wu L."/>
            <person name="Ma J."/>
        </authorList>
    </citation>
    <scope>NUCLEOTIDE SEQUENCE [LARGE SCALE GENOMIC DNA]</scope>
    <source>
        <strain evidence="7">CGMCC 1.15772</strain>
    </source>
</reference>
<dbReference type="EMBL" id="JBHSWD010000001">
    <property type="protein sequence ID" value="MFC6592316.1"/>
    <property type="molecule type" value="Genomic_DNA"/>
</dbReference>
<name>A0ABW1YDD7_9DEIO</name>
<proteinExistence type="predicted"/>